<evidence type="ECO:0000313" key="1">
    <source>
        <dbReference type="EMBL" id="SMG51616.1"/>
    </source>
</evidence>
<sequence length="180" mass="21214">MVLGMLQSFCQEGYKSFKVHENRYGKYITIGNGNNTLFEKYELNDSVQDPNIFKTTYRDELGVILSRYLARTMDGNSINKDQNLYLDLYFDPKTFTVKEVYFVSRNIELCKVIDIERLGELEKEIKKDIQTTTNTRWINEIETNRQLNNSVFVRHLIGFSVLQLYRVHKGELDKKEIASF</sequence>
<reference evidence="1 2" key="1">
    <citation type="submission" date="2017-04" db="EMBL/GenBank/DDBJ databases">
        <authorList>
            <person name="Afonso C.L."/>
            <person name="Miller P.J."/>
            <person name="Scott M.A."/>
            <person name="Spackman E."/>
            <person name="Goraichik I."/>
            <person name="Dimitrov K.M."/>
            <person name="Suarez D.L."/>
            <person name="Swayne D.E."/>
        </authorList>
    </citation>
    <scope>NUCLEOTIDE SEQUENCE [LARGE SCALE GENOMIC DNA]</scope>
    <source>
        <strain evidence="1 2">DSM 22418</strain>
    </source>
</reference>
<accession>A0A1X7LCM9</accession>
<organism evidence="1 2">
    <name type="scientific">Sphingobacterium psychroaquaticum</name>
    <dbReference type="NCBI Taxonomy" id="561061"/>
    <lineage>
        <taxon>Bacteria</taxon>
        <taxon>Pseudomonadati</taxon>
        <taxon>Bacteroidota</taxon>
        <taxon>Sphingobacteriia</taxon>
        <taxon>Sphingobacteriales</taxon>
        <taxon>Sphingobacteriaceae</taxon>
        <taxon>Sphingobacterium</taxon>
    </lineage>
</organism>
<keyword evidence="2" id="KW-1185">Reference proteome</keyword>
<proteinExistence type="predicted"/>
<dbReference type="AlphaFoldDB" id="A0A1X7LCM9"/>
<name>A0A1X7LCM9_9SPHI</name>
<dbReference type="Proteomes" id="UP000192980">
    <property type="component" value="Unassembled WGS sequence"/>
</dbReference>
<evidence type="ECO:0000313" key="2">
    <source>
        <dbReference type="Proteomes" id="UP000192980"/>
    </source>
</evidence>
<protein>
    <submittedName>
        <fullName evidence="1">Uncharacterized protein</fullName>
    </submittedName>
</protein>
<dbReference type="EMBL" id="FXAU01000010">
    <property type="protein sequence ID" value="SMG51616.1"/>
    <property type="molecule type" value="Genomic_DNA"/>
</dbReference>
<gene>
    <name evidence="1" type="ORF">SAMN05660862_0002</name>
</gene>